<evidence type="ECO:0000256" key="2">
    <source>
        <dbReference type="SAM" id="Phobius"/>
    </source>
</evidence>
<dbReference type="VEuPathDB" id="FungiDB:PV08_10190"/>
<dbReference type="RefSeq" id="XP_016231107.1">
    <property type="nucleotide sequence ID" value="XM_016384505.1"/>
</dbReference>
<dbReference type="PANTHER" id="PTHR35394">
    <property type="entry name" value="DUF3176 DOMAIN-CONTAINING PROTEIN"/>
    <property type="match status" value="1"/>
</dbReference>
<dbReference type="EMBL" id="KN847499">
    <property type="protein sequence ID" value="KIW10891.1"/>
    <property type="molecule type" value="Genomic_DNA"/>
</dbReference>
<organism evidence="3 4">
    <name type="scientific">Exophiala spinifera</name>
    <dbReference type="NCBI Taxonomy" id="91928"/>
    <lineage>
        <taxon>Eukaryota</taxon>
        <taxon>Fungi</taxon>
        <taxon>Dikarya</taxon>
        <taxon>Ascomycota</taxon>
        <taxon>Pezizomycotina</taxon>
        <taxon>Eurotiomycetes</taxon>
        <taxon>Chaetothyriomycetidae</taxon>
        <taxon>Chaetothyriales</taxon>
        <taxon>Herpotrichiellaceae</taxon>
        <taxon>Exophiala</taxon>
    </lineage>
</organism>
<name>A0A0D1Y7J9_9EURO</name>
<feature type="transmembrane region" description="Helical" evidence="2">
    <location>
        <begin position="178"/>
        <end position="196"/>
    </location>
</feature>
<keyword evidence="2" id="KW-0812">Transmembrane</keyword>
<protein>
    <submittedName>
        <fullName evidence="3">Uncharacterized protein</fullName>
    </submittedName>
</protein>
<feature type="compositionally biased region" description="Basic and acidic residues" evidence="1">
    <location>
        <begin position="762"/>
        <end position="774"/>
    </location>
</feature>
<evidence type="ECO:0000313" key="3">
    <source>
        <dbReference type="EMBL" id="KIW10891.1"/>
    </source>
</evidence>
<evidence type="ECO:0000256" key="1">
    <source>
        <dbReference type="SAM" id="MobiDB-lite"/>
    </source>
</evidence>
<gene>
    <name evidence="3" type="ORF">PV08_10190</name>
</gene>
<feature type="transmembrane region" description="Helical" evidence="2">
    <location>
        <begin position="580"/>
        <end position="601"/>
    </location>
</feature>
<feature type="compositionally biased region" description="Polar residues" evidence="1">
    <location>
        <begin position="682"/>
        <end position="699"/>
    </location>
</feature>
<dbReference type="HOGENOM" id="CLU_015092_4_1_1"/>
<feature type="region of interest" description="Disordered" evidence="1">
    <location>
        <begin position="739"/>
        <end position="774"/>
    </location>
</feature>
<feature type="compositionally biased region" description="Basic and acidic residues" evidence="1">
    <location>
        <begin position="700"/>
        <end position="715"/>
    </location>
</feature>
<keyword evidence="2" id="KW-0472">Membrane</keyword>
<feature type="region of interest" description="Disordered" evidence="1">
    <location>
        <begin position="629"/>
        <end position="716"/>
    </location>
</feature>
<reference evidence="3 4" key="1">
    <citation type="submission" date="2015-01" db="EMBL/GenBank/DDBJ databases">
        <title>The Genome Sequence of Exophiala spinifera CBS89968.</title>
        <authorList>
            <consortium name="The Broad Institute Genomics Platform"/>
            <person name="Cuomo C."/>
            <person name="de Hoog S."/>
            <person name="Gorbushina A."/>
            <person name="Stielow B."/>
            <person name="Teixiera M."/>
            <person name="Abouelleil A."/>
            <person name="Chapman S.B."/>
            <person name="Priest M."/>
            <person name="Young S.K."/>
            <person name="Wortman J."/>
            <person name="Nusbaum C."/>
            <person name="Birren B."/>
        </authorList>
    </citation>
    <scope>NUCLEOTIDE SEQUENCE [LARGE SCALE GENOMIC DNA]</scope>
    <source>
        <strain evidence="3 4">CBS 89968</strain>
    </source>
</reference>
<feature type="compositionally biased region" description="Gly residues" evidence="1">
    <location>
        <begin position="743"/>
        <end position="753"/>
    </location>
</feature>
<dbReference type="Proteomes" id="UP000053328">
    <property type="component" value="Unassembled WGS sequence"/>
</dbReference>
<dbReference type="STRING" id="91928.A0A0D1Y7J9"/>
<proteinExistence type="predicted"/>
<feature type="transmembrane region" description="Helical" evidence="2">
    <location>
        <begin position="70"/>
        <end position="94"/>
    </location>
</feature>
<sequence>MRSGIYEVLPWQNDASTDQTYRYRPGTFEMDHPSSIDRSKKDTTDIEHSNRFRHVPRSPSWWDRMTFDNWFWELGAASLCLCVLASIAGILIAYNNHAVPDLPETISINAIISFLASLAKASLMVLLAASIRQEKWLWFIGKPRPLNVVDAFEEASRGHTGPWNSFCRGRQANVNHSLSSLRALLAALVTLLALGFEPFIQQLVDIDVVNVPTDTEPATIRTPTSYNESVLGNPGGSSLSLNALIGAFGGASGAVPDPVCPTGNCTWPLYDTLALCTACEDMTGQVKVSGDVYDINLTSRLEDYSQGDGSETTSTWTPTYSFPHGNSINVSVDLELALGSAVQWSVAYPRRTVWPLNIDATPDSLWTYSWDNRSYTSLPVSPLLAMGYLDTTLSPDSSRLVVSRATACSFTPCVRTTLTKVQSGATHSTVQATSYGSVIIGRQQPDGSTKSGWTDTVNGTTFSVYDSGQGDVQGHAFLLIQALRIALEGNTTYVFSGYWYADPDPSLGEADSTFNATVFTQTSGPWSSAGQQAIDANGNFADIATDVGVALTGRFQQLQTSTARGTALRTQAIVVVRWPWMAYPLSLFALGVTALILTVLATRTAHMAVWKESTLPLLFRYAGASPGAGAAADASVRGRDHHTDTNGNGRPDSPNTEENVPGRRRPPGQNDTTPSSSFSFSNTIPSRPSVSTTLNGTETRPSRARDARRTHDSDRVSVMVAQAAAEQIQLRRHDSFWMLESSRGGGGGGGGGGREVDELEYDRDRDHDHDHMRV</sequence>
<dbReference type="InterPro" id="IPR021514">
    <property type="entry name" value="DUF3176"/>
</dbReference>
<dbReference type="Pfam" id="PF11374">
    <property type="entry name" value="DUF3176"/>
    <property type="match status" value="1"/>
</dbReference>
<dbReference type="PANTHER" id="PTHR35394:SF5">
    <property type="entry name" value="DUF3176 DOMAIN-CONTAINING PROTEIN"/>
    <property type="match status" value="1"/>
</dbReference>
<feature type="compositionally biased region" description="Polar residues" evidence="1">
    <location>
        <begin position="645"/>
        <end position="658"/>
    </location>
</feature>
<evidence type="ECO:0000313" key="4">
    <source>
        <dbReference type="Proteomes" id="UP000053328"/>
    </source>
</evidence>
<dbReference type="AlphaFoldDB" id="A0A0D1Y7J9"/>
<feature type="transmembrane region" description="Helical" evidence="2">
    <location>
        <begin position="106"/>
        <end position="129"/>
    </location>
</feature>
<keyword evidence="2" id="KW-1133">Transmembrane helix</keyword>
<keyword evidence="4" id="KW-1185">Reference proteome</keyword>
<dbReference type="OrthoDB" id="5242705at2759"/>
<dbReference type="GeneID" id="27337273"/>
<accession>A0A0D1Y7J9</accession>